<dbReference type="GO" id="GO:0008270">
    <property type="term" value="F:zinc ion binding"/>
    <property type="evidence" value="ECO:0007669"/>
    <property type="project" value="UniProtKB-KW"/>
</dbReference>
<dbReference type="PROSITE" id="PS01359">
    <property type="entry name" value="ZF_PHD_1"/>
    <property type="match status" value="1"/>
</dbReference>
<proteinExistence type="predicted"/>
<sequence>MEPEGPQSAGQPVPTLAVALRTGEQVFREALQKAPALPKLADVGRAPATLADAIQARDAKEEERRRREAVRKDVKIKGKQVSPLPAVVEQAAPAPIPGLHIGNINEASAFWLFVERKAEVRRNLKREKREMEKRQALAALHEPASPRAVTGRPKKFGGVGSGGYDALPLGGMGMLLGDGLEVGGEWRGGTPSASGCEGGAPLELVPAAEDFELVDPLAQRTHDEEALCAICGDGLSVEPNLIMFCERCDIAVHQHCYGVRTIPAGEWLCWPCRLYEESQRAAGVAQGEIRPKRWEMEARGITTNELPGGSLAVGCCLCPVRQGAFKRTTDGKAWCHVVCGLYHEGPTVLQLDSPDAVDNVGAIKQDRWRTQCSLCTRVRVRAAVWAGRLSALCLPSMCAVSPLHARVLPPTTT</sequence>
<evidence type="ECO:0000313" key="7">
    <source>
        <dbReference type="Proteomes" id="UP000236333"/>
    </source>
</evidence>
<dbReference type="Pfam" id="PF13831">
    <property type="entry name" value="PHD_2"/>
    <property type="match status" value="1"/>
</dbReference>
<dbReference type="Proteomes" id="UP000236333">
    <property type="component" value="Unassembled WGS sequence"/>
</dbReference>
<accession>A0A2J7ZWU2</accession>
<dbReference type="AlphaFoldDB" id="A0A2J7ZWU2"/>
<comment type="caution">
    <text evidence="6">The sequence shown here is derived from an EMBL/GenBank/DDBJ whole genome shotgun (WGS) entry which is preliminary data.</text>
</comment>
<dbReference type="InterPro" id="IPR011011">
    <property type="entry name" value="Znf_FYVE_PHD"/>
</dbReference>
<evidence type="ECO:0000313" key="6">
    <source>
        <dbReference type="EMBL" id="PNH04747.1"/>
    </source>
</evidence>
<dbReference type="InterPro" id="IPR001965">
    <property type="entry name" value="Znf_PHD"/>
</dbReference>
<keyword evidence="1" id="KW-0479">Metal-binding</keyword>
<dbReference type="CDD" id="cd15492">
    <property type="entry name" value="PHD_BRPF_JADE_like"/>
    <property type="match status" value="1"/>
</dbReference>
<dbReference type="GO" id="GO:0006357">
    <property type="term" value="P:regulation of transcription by RNA polymerase II"/>
    <property type="evidence" value="ECO:0007669"/>
    <property type="project" value="TreeGrafter"/>
</dbReference>
<evidence type="ECO:0000256" key="4">
    <source>
        <dbReference type="PROSITE-ProRule" id="PRU00146"/>
    </source>
</evidence>
<dbReference type="EMBL" id="PGGS01000363">
    <property type="protein sequence ID" value="PNH04747.1"/>
    <property type="molecule type" value="Genomic_DNA"/>
</dbReference>
<dbReference type="SUPFAM" id="SSF57903">
    <property type="entry name" value="FYVE/PHD zinc finger"/>
    <property type="match status" value="1"/>
</dbReference>
<keyword evidence="3" id="KW-0862">Zinc</keyword>
<dbReference type="InterPro" id="IPR019786">
    <property type="entry name" value="Zinc_finger_PHD-type_CS"/>
</dbReference>
<evidence type="ECO:0000256" key="3">
    <source>
        <dbReference type="ARBA" id="ARBA00022833"/>
    </source>
</evidence>
<dbReference type="PANTHER" id="PTHR13793">
    <property type="entry name" value="PHD FINGER PROTEINS"/>
    <property type="match status" value="1"/>
</dbReference>
<dbReference type="SMART" id="SM00249">
    <property type="entry name" value="PHD"/>
    <property type="match status" value="1"/>
</dbReference>
<keyword evidence="7" id="KW-1185">Reference proteome</keyword>
<feature type="domain" description="PHD-type" evidence="5">
    <location>
        <begin position="225"/>
        <end position="275"/>
    </location>
</feature>
<dbReference type="Gene3D" id="3.30.40.10">
    <property type="entry name" value="Zinc/RING finger domain, C3HC4 (zinc finger)"/>
    <property type="match status" value="2"/>
</dbReference>
<dbReference type="PANTHER" id="PTHR13793:SF107">
    <property type="entry name" value="BROMODOMAIN-CONTAINING PROTEIN HOMOLOG"/>
    <property type="match status" value="1"/>
</dbReference>
<dbReference type="InterPro" id="IPR019787">
    <property type="entry name" value="Znf_PHD-finger"/>
</dbReference>
<name>A0A2J7ZWU2_9CHLO</name>
<reference evidence="6 7" key="1">
    <citation type="journal article" date="2017" name="Mol. Biol. Evol.">
        <title>The 4-celled Tetrabaena socialis nuclear genome reveals the essential components for genetic control of cell number at the origin of multicellularity in the volvocine lineage.</title>
        <authorList>
            <person name="Featherston J."/>
            <person name="Arakaki Y."/>
            <person name="Hanschen E.R."/>
            <person name="Ferris P.J."/>
            <person name="Michod R.E."/>
            <person name="Olson B.J.S.C."/>
            <person name="Nozaki H."/>
            <person name="Durand P.M."/>
        </authorList>
    </citation>
    <scope>NUCLEOTIDE SEQUENCE [LARGE SCALE GENOMIC DNA]</scope>
    <source>
        <strain evidence="6 7">NIES-571</strain>
    </source>
</reference>
<protein>
    <submittedName>
        <fullName evidence="6">Peregrin</fullName>
    </submittedName>
</protein>
<dbReference type="InterPro" id="IPR013083">
    <property type="entry name" value="Znf_RING/FYVE/PHD"/>
</dbReference>
<evidence type="ECO:0000256" key="1">
    <source>
        <dbReference type="ARBA" id="ARBA00022723"/>
    </source>
</evidence>
<dbReference type="PROSITE" id="PS50016">
    <property type="entry name" value="ZF_PHD_2"/>
    <property type="match status" value="1"/>
</dbReference>
<gene>
    <name evidence="6" type="ORF">TSOC_009079</name>
</gene>
<evidence type="ECO:0000256" key="2">
    <source>
        <dbReference type="ARBA" id="ARBA00022771"/>
    </source>
</evidence>
<organism evidence="6 7">
    <name type="scientific">Tetrabaena socialis</name>
    <dbReference type="NCBI Taxonomy" id="47790"/>
    <lineage>
        <taxon>Eukaryota</taxon>
        <taxon>Viridiplantae</taxon>
        <taxon>Chlorophyta</taxon>
        <taxon>core chlorophytes</taxon>
        <taxon>Chlorophyceae</taxon>
        <taxon>CS clade</taxon>
        <taxon>Chlamydomonadales</taxon>
        <taxon>Tetrabaenaceae</taxon>
        <taxon>Tetrabaena</taxon>
    </lineage>
</organism>
<dbReference type="OrthoDB" id="20839at2759"/>
<keyword evidence="2 4" id="KW-0863">Zinc-finger</keyword>
<dbReference type="InterPro" id="IPR050701">
    <property type="entry name" value="Histone_Mod_Regulator"/>
</dbReference>
<dbReference type="Pfam" id="PF13832">
    <property type="entry name" value="zf-HC5HC2H_2"/>
    <property type="match status" value="1"/>
</dbReference>
<evidence type="ECO:0000259" key="5">
    <source>
        <dbReference type="PROSITE" id="PS50016"/>
    </source>
</evidence>